<feature type="transmembrane region" description="Helical" evidence="5">
    <location>
        <begin position="474"/>
        <end position="497"/>
    </location>
</feature>
<dbReference type="SUPFAM" id="SSF81442">
    <property type="entry name" value="Cytochrome c oxidase subunit I-like"/>
    <property type="match status" value="1"/>
</dbReference>
<dbReference type="AlphaFoldDB" id="A0A6C7EGS6"/>
<dbReference type="GO" id="GO:0016491">
    <property type="term" value="F:oxidoreductase activity"/>
    <property type="evidence" value="ECO:0007669"/>
    <property type="project" value="UniProtKB-KW"/>
</dbReference>
<keyword evidence="1" id="KW-0679">Respiratory chain</keyword>
<evidence type="ECO:0000256" key="1">
    <source>
        <dbReference type="ARBA" id="ARBA00022660"/>
    </source>
</evidence>
<keyword evidence="8" id="KW-1185">Reference proteome</keyword>
<dbReference type="GO" id="GO:0015990">
    <property type="term" value="P:electron transport coupled proton transport"/>
    <property type="evidence" value="ECO:0007669"/>
    <property type="project" value="TreeGrafter"/>
</dbReference>
<dbReference type="PROSITE" id="PS50855">
    <property type="entry name" value="COX1"/>
    <property type="match status" value="1"/>
</dbReference>
<feature type="transmembrane region" description="Helical" evidence="5">
    <location>
        <begin position="237"/>
        <end position="262"/>
    </location>
</feature>
<evidence type="ECO:0000256" key="5">
    <source>
        <dbReference type="SAM" id="Phobius"/>
    </source>
</evidence>
<keyword evidence="7" id="KW-0560">Oxidoreductase</keyword>
<feature type="transmembrane region" description="Helical" evidence="5">
    <location>
        <begin position="84"/>
        <end position="105"/>
    </location>
</feature>
<proteinExistence type="predicted"/>
<comment type="function">
    <text evidence="3">Cytochrome c oxidase is the component of the respiratory chain that catalyzes the reduction of oxygen to water. Subunits 1-3 form the functional core of the enzyme complex. CO I is the catalytic subunit of the enzyme. Electrons originating in cytochrome c are transferred via the copper A center of subunit 2 and heme A of subunit 1 to the bimetallic center formed by heme A3 and copper B.</text>
</comment>
<dbReference type="PANTHER" id="PTHR10422:SF18">
    <property type="entry name" value="CYTOCHROME C OXIDASE SUBUNIT 1"/>
    <property type="match status" value="1"/>
</dbReference>
<dbReference type="PANTHER" id="PTHR10422">
    <property type="entry name" value="CYTOCHROME C OXIDASE SUBUNIT 1"/>
    <property type="match status" value="1"/>
</dbReference>
<feature type="transmembrane region" description="Helical" evidence="5">
    <location>
        <begin position="321"/>
        <end position="345"/>
    </location>
</feature>
<protein>
    <submittedName>
        <fullName evidence="7">Putative cytochrome c oxidase subunit I</fullName>
        <ecNumber evidence="7">1.9.3.1</ecNumber>
    </submittedName>
</protein>
<dbReference type="GO" id="GO:0020037">
    <property type="term" value="F:heme binding"/>
    <property type="evidence" value="ECO:0007669"/>
    <property type="project" value="InterPro"/>
</dbReference>
<accession>A0A6C7EGS6</accession>
<feature type="region of interest" description="Disordered" evidence="4">
    <location>
        <begin position="506"/>
        <end position="533"/>
    </location>
</feature>
<dbReference type="EC" id="1.9.3.1" evidence="7"/>
<feature type="transmembrane region" description="Helical" evidence="5">
    <location>
        <begin position="158"/>
        <end position="178"/>
    </location>
</feature>
<dbReference type="InterPro" id="IPR036927">
    <property type="entry name" value="Cyt_c_oxase-like_su1_sf"/>
</dbReference>
<reference evidence="7 8" key="1">
    <citation type="journal article" date="2013" name="Int. J. Syst. Evol. Microbiol.">
        <title>Ilumatobacter nonamiense sp. nov. and Ilumatobacter coccineum sp. nov., isolated from seashore sand.</title>
        <authorList>
            <person name="Matsumoto A."/>
            <person name="Kasai H."/>
            <person name="Matsuo Y."/>
            <person name="Shizuri Y."/>
            <person name="Ichikawa N."/>
            <person name="Fujita N."/>
            <person name="Omura S."/>
            <person name="Takahashi Y."/>
        </authorList>
    </citation>
    <scope>NUCLEOTIDE SEQUENCE [LARGE SCALE GENOMIC DNA]</scope>
    <source>
        <strain evidence="8">NBRC 103263 / KCTC 29153 / YM16-304</strain>
    </source>
</reference>
<dbReference type="EMBL" id="AP012057">
    <property type="protein sequence ID" value="BAN04185.1"/>
    <property type="molecule type" value="Genomic_DNA"/>
</dbReference>
<dbReference type="GO" id="GO:0022904">
    <property type="term" value="P:respiratory electron transport chain"/>
    <property type="evidence" value="ECO:0007669"/>
    <property type="project" value="TreeGrafter"/>
</dbReference>
<dbReference type="GO" id="GO:0016020">
    <property type="term" value="C:membrane"/>
    <property type="evidence" value="ECO:0007669"/>
    <property type="project" value="InterPro"/>
</dbReference>
<evidence type="ECO:0000256" key="2">
    <source>
        <dbReference type="ARBA" id="ARBA00022982"/>
    </source>
</evidence>
<feature type="domain" description="Cytochrome oxidase subunit I profile" evidence="6">
    <location>
        <begin position="21"/>
        <end position="540"/>
    </location>
</feature>
<dbReference type="Gene3D" id="1.20.210.10">
    <property type="entry name" value="Cytochrome c oxidase-like, subunit I domain"/>
    <property type="match status" value="1"/>
</dbReference>
<dbReference type="InterPro" id="IPR000883">
    <property type="entry name" value="Cyt_C_Oxase_1"/>
</dbReference>
<dbReference type="GO" id="GO:0009060">
    <property type="term" value="P:aerobic respiration"/>
    <property type="evidence" value="ECO:0007669"/>
    <property type="project" value="InterPro"/>
</dbReference>
<evidence type="ECO:0000256" key="3">
    <source>
        <dbReference type="ARBA" id="ARBA00025218"/>
    </source>
</evidence>
<feature type="transmembrane region" description="Helical" evidence="5">
    <location>
        <begin position="39"/>
        <end position="60"/>
    </location>
</feature>
<keyword evidence="1" id="KW-0813">Transport</keyword>
<feature type="compositionally biased region" description="Polar residues" evidence="4">
    <location>
        <begin position="522"/>
        <end position="533"/>
    </location>
</feature>
<keyword evidence="5" id="KW-1133">Transmembrane helix</keyword>
<sequence length="557" mass="58483">MTTIDSSPDTAASSSTIGRLLAADVDWLTSTDHKKIGRLFIGGGLLGLLATIAVNLLIAIERVDGDNAALDVDAWSQLLSSQRVGLVFGAALPLAAGLAIAVMPLQLGARAIAFPRLVASGFYMWFGGLVLSIVALAGNGGFSGGDADMVDLFLAAHGLMAIGFAAVGGSLVTSVLTTRAPGMTMRRVPFFSWSTMVFGLSLVLVMPVLFGTIIYLFVDHRSGAREAFDGNFGITTWAGWMFTQPTTFLVAIPALGVFAELLPATFKKRTPLRGIVFAGLSLVGVSALAGVTQQLAFDVPWRGSQLYLGGREDVKEKLYDVLPWAMFHGLPILGAGILVLMALFLAKPSKDENGDTIRPNIGAGFVFAFFGYGMILVGMHGSALEPLTDLDLAGTVFNEASLVYVVYGTALGVMGGLVHWAPKLWGRTLDMKLVAPLALLGVAGTVLASLPHYIAGFLDQPSGLGYSDSDLQIWNILVLVGHALVALSVLAFAGLLAKTVLGADDTDEGPGDDPFDGHTIEWATTSPAPTNNFADVPMITSAEPLLDKKQANAKESV</sequence>
<gene>
    <name evidence="7" type="ORF">YM304_38710</name>
</gene>
<organism evidence="7 8">
    <name type="scientific">Ilumatobacter coccineus (strain NBRC 103263 / KCTC 29153 / YM16-304)</name>
    <dbReference type="NCBI Taxonomy" id="1313172"/>
    <lineage>
        <taxon>Bacteria</taxon>
        <taxon>Bacillati</taxon>
        <taxon>Actinomycetota</taxon>
        <taxon>Acidimicrobiia</taxon>
        <taxon>Acidimicrobiales</taxon>
        <taxon>Ilumatobacteraceae</taxon>
        <taxon>Ilumatobacter</taxon>
    </lineage>
</organism>
<feature type="transmembrane region" description="Helical" evidence="5">
    <location>
        <begin position="190"/>
        <end position="217"/>
    </location>
</feature>
<evidence type="ECO:0000313" key="7">
    <source>
        <dbReference type="EMBL" id="BAN04185.1"/>
    </source>
</evidence>
<dbReference type="Proteomes" id="UP000011863">
    <property type="component" value="Chromosome"/>
</dbReference>
<evidence type="ECO:0000259" key="6">
    <source>
        <dbReference type="PROSITE" id="PS50855"/>
    </source>
</evidence>
<feature type="transmembrane region" description="Helical" evidence="5">
    <location>
        <begin position="357"/>
        <end position="381"/>
    </location>
</feature>
<dbReference type="KEGG" id="aym:YM304_38710"/>
<dbReference type="RefSeq" id="WP_015443432.1">
    <property type="nucleotide sequence ID" value="NC_020520.1"/>
</dbReference>
<dbReference type="GO" id="GO:0004129">
    <property type="term" value="F:cytochrome-c oxidase activity"/>
    <property type="evidence" value="ECO:0007669"/>
    <property type="project" value="InterPro"/>
</dbReference>
<keyword evidence="2" id="KW-0249">Electron transport</keyword>
<feature type="transmembrane region" description="Helical" evidence="5">
    <location>
        <begin position="274"/>
        <end position="297"/>
    </location>
</feature>
<dbReference type="Pfam" id="PF00115">
    <property type="entry name" value="COX1"/>
    <property type="match status" value="1"/>
</dbReference>
<keyword evidence="5" id="KW-0472">Membrane</keyword>
<evidence type="ECO:0000256" key="4">
    <source>
        <dbReference type="SAM" id="MobiDB-lite"/>
    </source>
</evidence>
<feature type="transmembrane region" description="Helical" evidence="5">
    <location>
        <begin position="433"/>
        <end position="454"/>
    </location>
</feature>
<dbReference type="PRINTS" id="PR01165">
    <property type="entry name" value="CYCOXIDASEI"/>
</dbReference>
<dbReference type="InterPro" id="IPR023616">
    <property type="entry name" value="Cyt_c_oxase-like_su1_dom"/>
</dbReference>
<feature type="transmembrane region" description="Helical" evidence="5">
    <location>
        <begin position="401"/>
        <end position="421"/>
    </location>
</feature>
<evidence type="ECO:0000313" key="8">
    <source>
        <dbReference type="Proteomes" id="UP000011863"/>
    </source>
</evidence>
<name>A0A6C7EGS6_ILUCY</name>
<feature type="transmembrane region" description="Helical" evidence="5">
    <location>
        <begin position="117"/>
        <end position="138"/>
    </location>
</feature>
<keyword evidence="5" id="KW-0812">Transmembrane</keyword>